<feature type="domain" description="Cytidyltransferase-like" evidence="4">
    <location>
        <begin position="29"/>
        <end position="119"/>
    </location>
</feature>
<feature type="domain" description="Carbohydrate kinase PfkB" evidence="3">
    <location>
        <begin position="194"/>
        <end position="485"/>
    </location>
</feature>
<sequence>MSSRKILSLDELAGQSHEFREQGKRVVLCHGTFDLMHTGHIRYLQRAKKEGDVLLVTVTADAYVNKGPGRPIFNELLRAENLAALECVDFVAINHAVTAVDALHQIKPSVYAKGSEYRSHGNDVTGNIIHEQEAVQAHGGEIFYTDEITFSSSSLLNEHFGVFSPDTKDYLDRFREKWPDREIHRMVEVLDTLNVLVVGDAIIDQYHYVSPLGQTGKGNVLAVQYDTEEQFAGGSMAVANHIARFAKSVTLVAGLGDTQSHEGFIREKLHQNITPIFSYFKNAPTVTKRRFVDSDLSKLFEVYFFHDEPMLEDSGAYIHQWLTDHLAKFDVVVVADFGNGFISNDMVRLLCAKSRFLAVNTQINSGNRGYHVINRYPSASFASLNEPELRLAAHNRHDPLEKVAESIAANISAGHLAITRGTKGMMMFDAKENVFHKVPALSSRVIDRIGAGDALLSLTSLCLGRGFPSEVAAFVGSVAAAMDVQIVCNREPIDPVALKKYVSTLLK</sequence>
<dbReference type="GO" id="GO:0005829">
    <property type="term" value="C:cytosol"/>
    <property type="evidence" value="ECO:0007669"/>
    <property type="project" value="TreeGrafter"/>
</dbReference>
<keyword evidence="6" id="KW-1185">Reference proteome</keyword>
<dbReference type="SUPFAM" id="SSF53613">
    <property type="entry name" value="Ribokinase-like"/>
    <property type="match status" value="1"/>
</dbReference>
<evidence type="ECO:0000259" key="4">
    <source>
        <dbReference type="Pfam" id="PF01467"/>
    </source>
</evidence>
<organism evidence="5 6">
    <name type="scientific">Candidatus Nitrospira nitrosa</name>
    <dbReference type="NCBI Taxonomy" id="1742972"/>
    <lineage>
        <taxon>Bacteria</taxon>
        <taxon>Pseudomonadati</taxon>
        <taxon>Nitrospirota</taxon>
        <taxon>Nitrospiria</taxon>
        <taxon>Nitrospirales</taxon>
        <taxon>Nitrospiraceae</taxon>
        <taxon>Nitrospira</taxon>
    </lineage>
</organism>
<dbReference type="Pfam" id="PF00294">
    <property type="entry name" value="PfkB"/>
    <property type="match status" value="1"/>
</dbReference>
<reference evidence="5 6" key="1">
    <citation type="submission" date="2015-10" db="EMBL/GenBank/DDBJ databases">
        <authorList>
            <person name="Gilbert D.G."/>
        </authorList>
    </citation>
    <scope>NUCLEOTIDE SEQUENCE [LARGE SCALE GENOMIC DNA]</scope>
    <source>
        <strain evidence="5">COMA1</strain>
    </source>
</reference>
<keyword evidence="1" id="KW-0511">Multifunctional enzyme</keyword>
<dbReference type="PANTHER" id="PTHR46969:SF1">
    <property type="entry name" value="BIFUNCTIONAL PROTEIN HLDE"/>
    <property type="match status" value="1"/>
</dbReference>
<keyword evidence="5" id="KW-0808">Transferase</keyword>
<dbReference type="OrthoDB" id="9802794at2"/>
<evidence type="ECO:0000313" key="5">
    <source>
        <dbReference type="EMBL" id="CUS35111.1"/>
    </source>
</evidence>
<dbReference type="NCBIfam" id="TIGR00125">
    <property type="entry name" value="cyt_tran_rel"/>
    <property type="match status" value="1"/>
</dbReference>
<evidence type="ECO:0000256" key="2">
    <source>
        <dbReference type="ARBA" id="ARBA00023277"/>
    </source>
</evidence>
<accession>A0A0S4LBQ1</accession>
<protein>
    <submittedName>
        <fullName evidence="5">Cytidyltransferase-related domain protein</fullName>
    </submittedName>
</protein>
<dbReference type="CDD" id="cd02172">
    <property type="entry name" value="RfaE_N"/>
    <property type="match status" value="1"/>
</dbReference>
<gene>
    <name evidence="5" type="ORF">COMA1_20126</name>
</gene>
<evidence type="ECO:0000259" key="3">
    <source>
        <dbReference type="Pfam" id="PF00294"/>
    </source>
</evidence>
<dbReference type="GO" id="GO:0033786">
    <property type="term" value="F:heptose-1-phosphate adenylyltransferase activity"/>
    <property type="evidence" value="ECO:0007669"/>
    <property type="project" value="TreeGrafter"/>
</dbReference>
<dbReference type="Gene3D" id="3.40.1190.20">
    <property type="match status" value="1"/>
</dbReference>
<evidence type="ECO:0000256" key="1">
    <source>
        <dbReference type="ARBA" id="ARBA00023268"/>
    </source>
</evidence>
<name>A0A0S4LBQ1_9BACT</name>
<dbReference type="GO" id="GO:0033785">
    <property type="term" value="F:heptose 7-phosphate kinase activity"/>
    <property type="evidence" value="ECO:0007669"/>
    <property type="project" value="TreeGrafter"/>
</dbReference>
<evidence type="ECO:0000313" key="6">
    <source>
        <dbReference type="Proteomes" id="UP000199032"/>
    </source>
</evidence>
<dbReference type="InterPro" id="IPR004821">
    <property type="entry name" value="Cyt_trans-like"/>
</dbReference>
<dbReference type="InterPro" id="IPR011611">
    <property type="entry name" value="PfkB_dom"/>
</dbReference>
<dbReference type="PANTHER" id="PTHR46969">
    <property type="entry name" value="BIFUNCTIONAL PROTEIN HLDE"/>
    <property type="match status" value="1"/>
</dbReference>
<dbReference type="SUPFAM" id="SSF52374">
    <property type="entry name" value="Nucleotidylyl transferase"/>
    <property type="match status" value="1"/>
</dbReference>
<keyword evidence="2" id="KW-0119">Carbohydrate metabolism</keyword>
<dbReference type="RefSeq" id="WP_090747368.1">
    <property type="nucleotide sequence ID" value="NZ_CZQA01000008.1"/>
</dbReference>
<dbReference type="STRING" id="1742972.COMA1_20126"/>
<dbReference type="InterPro" id="IPR029056">
    <property type="entry name" value="Ribokinase-like"/>
</dbReference>
<dbReference type="InterPro" id="IPR014729">
    <property type="entry name" value="Rossmann-like_a/b/a_fold"/>
</dbReference>
<dbReference type="Proteomes" id="UP000199032">
    <property type="component" value="Unassembled WGS sequence"/>
</dbReference>
<dbReference type="Pfam" id="PF01467">
    <property type="entry name" value="CTP_transf_like"/>
    <property type="match status" value="1"/>
</dbReference>
<dbReference type="Gene3D" id="3.40.50.620">
    <property type="entry name" value="HUPs"/>
    <property type="match status" value="1"/>
</dbReference>
<dbReference type="EMBL" id="CZQA01000008">
    <property type="protein sequence ID" value="CUS35111.1"/>
    <property type="molecule type" value="Genomic_DNA"/>
</dbReference>
<dbReference type="AlphaFoldDB" id="A0A0S4LBQ1"/>
<proteinExistence type="predicted"/>